<comment type="caution">
    <text evidence="8">The sequence shown here is derived from an EMBL/GenBank/DDBJ whole genome shotgun (WGS) entry which is preliminary data.</text>
</comment>
<dbReference type="InterPro" id="IPR054463">
    <property type="entry name" value="PexRD54_WY"/>
</dbReference>
<sequence length="83" mass="9349">MLVAAKEAPTTRNLAAQLEEVQLANWLTSKKTADDVFKLLKLDDEGAKLFDTPVFSTWVSYASKLDEKNPDELMFSVSEDLIR</sequence>
<comment type="similarity">
    <text evidence="3">Belongs to the RxLR effector family.</text>
</comment>
<gene>
    <name evidence="10" type="ORF">PF004_g32746</name>
    <name evidence="9" type="ORF">PF010_g32987</name>
    <name evidence="8" type="ORF">PF011_g32829</name>
</gene>
<protein>
    <recommendedName>
        <fullName evidence="7">RxLR effector PexRD54 WY domain-containing protein</fullName>
    </recommendedName>
</protein>
<dbReference type="AlphaFoldDB" id="A0A6A3G5R6"/>
<keyword evidence="5" id="KW-0732">Signal</keyword>
<feature type="domain" description="RxLR effector PexRD54 WY" evidence="7">
    <location>
        <begin position="22"/>
        <end position="61"/>
    </location>
</feature>
<keyword evidence="4" id="KW-0964">Secreted</keyword>
<evidence type="ECO:0000256" key="4">
    <source>
        <dbReference type="ARBA" id="ARBA00022525"/>
    </source>
</evidence>
<evidence type="ECO:0000256" key="6">
    <source>
        <dbReference type="ARBA" id="ARBA00023026"/>
    </source>
</evidence>
<evidence type="ECO:0000313" key="11">
    <source>
        <dbReference type="Proteomes" id="UP000460718"/>
    </source>
</evidence>
<dbReference type="Proteomes" id="UP000488956">
    <property type="component" value="Unassembled WGS sequence"/>
</dbReference>
<accession>A0A6A3G5R6</accession>
<dbReference type="Pfam" id="PF22748">
    <property type="entry name" value="PexRD54_WY"/>
    <property type="match status" value="1"/>
</dbReference>
<dbReference type="EMBL" id="QXGC01011393">
    <property type="protein sequence ID" value="KAE9155252.1"/>
    <property type="molecule type" value="Genomic_DNA"/>
</dbReference>
<comment type="subcellular location">
    <subcellularLocation>
        <location evidence="1">Host cell</location>
    </subcellularLocation>
    <subcellularLocation>
        <location evidence="2">Secreted</location>
    </subcellularLocation>
</comment>
<dbReference type="GO" id="GO:0005576">
    <property type="term" value="C:extracellular region"/>
    <property type="evidence" value="ECO:0007669"/>
    <property type="project" value="UniProtKB-SubCell"/>
</dbReference>
<evidence type="ECO:0000256" key="3">
    <source>
        <dbReference type="ARBA" id="ARBA00010400"/>
    </source>
</evidence>
<organism evidence="8 11">
    <name type="scientific">Phytophthora fragariae</name>
    <dbReference type="NCBI Taxonomy" id="53985"/>
    <lineage>
        <taxon>Eukaryota</taxon>
        <taxon>Sar</taxon>
        <taxon>Stramenopiles</taxon>
        <taxon>Oomycota</taxon>
        <taxon>Peronosporomycetes</taxon>
        <taxon>Peronosporales</taxon>
        <taxon>Peronosporaceae</taxon>
        <taxon>Phytophthora</taxon>
    </lineage>
</organism>
<evidence type="ECO:0000313" key="8">
    <source>
        <dbReference type="EMBL" id="KAE8951967.1"/>
    </source>
</evidence>
<evidence type="ECO:0000313" key="12">
    <source>
        <dbReference type="Proteomes" id="UP000476176"/>
    </source>
</evidence>
<evidence type="ECO:0000259" key="7">
    <source>
        <dbReference type="Pfam" id="PF22748"/>
    </source>
</evidence>
<proteinExistence type="inferred from homology"/>
<evidence type="ECO:0000256" key="5">
    <source>
        <dbReference type="ARBA" id="ARBA00022729"/>
    </source>
</evidence>
<evidence type="ECO:0000313" key="9">
    <source>
        <dbReference type="EMBL" id="KAE9053243.1"/>
    </source>
</evidence>
<dbReference type="EMBL" id="QXFX01011320">
    <property type="protein sequence ID" value="KAE9053243.1"/>
    <property type="molecule type" value="Genomic_DNA"/>
</dbReference>
<evidence type="ECO:0000256" key="2">
    <source>
        <dbReference type="ARBA" id="ARBA00004613"/>
    </source>
</evidence>
<dbReference type="EMBL" id="QXFW01011368">
    <property type="protein sequence ID" value="KAE8951967.1"/>
    <property type="molecule type" value="Genomic_DNA"/>
</dbReference>
<evidence type="ECO:0000313" key="13">
    <source>
        <dbReference type="Proteomes" id="UP000488956"/>
    </source>
</evidence>
<reference evidence="11 12" key="1">
    <citation type="submission" date="2018-09" db="EMBL/GenBank/DDBJ databases">
        <title>Genomic investigation of the strawberry pathogen Phytophthora fragariae indicates pathogenicity is determined by transcriptional variation in three key races.</title>
        <authorList>
            <person name="Adams T.M."/>
            <person name="Armitage A.D."/>
            <person name="Sobczyk M.K."/>
            <person name="Bates H.J."/>
            <person name="Dunwell J.M."/>
            <person name="Nellist C.F."/>
            <person name="Harrison R.J."/>
        </authorList>
    </citation>
    <scope>NUCLEOTIDE SEQUENCE [LARGE SCALE GENOMIC DNA]</scope>
    <source>
        <strain evidence="10 12">BC-23</strain>
        <strain evidence="9 13">ONT-3</strain>
        <strain evidence="8 11">SCRP245</strain>
    </source>
</reference>
<dbReference type="Proteomes" id="UP000476176">
    <property type="component" value="Unassembled WGS sequence"/>
</dbReference>
<keyword evidence="6" id="KW-0843">Virulence</keyword>
<evidence type="ECO:0000313" key="10">
    <source>
        <dbReference type="EMBL" id="KAE9155252.1"/>
    </source>
</evidence>
<dbReference type="Proteomes" id="UP000460718">
    <property type="component" value="Unassembled WGS sequence"/>
</dbReference>
<evidence type="ECO:0000256" key="1">
    <source>
        <dbReference type="ARBA" id="ARBA00004340"/>
    </source>
</evidence>
<name>A0A6A3G5R6_9STRA</name>
<dbReference type="GO" id="GO:0043657">
    <property type="term" value="C:host cell"/>
    <property type="evidence" value="ECO:0007669"/>
    <property type="project" value="UniProtKB-SubCell"/>
</dbReference>